<comment type="caution">
    <text evidence="2">The sequence shown here is derived from an EMBL/GenBank/DDBJ whole genome shotgun (WGS) entry which is preliminary data.</text>
</comment>
<name>A0A6G0XPV9_9STRA</name>
<dbReference type="Proteomes" id="UP000481153">
    <property type="component" value="Unassembled WGS sequence"/>
</dbReference>
<proteinExistence type="predicted"/>
<reference evidence="2 3" key="1">
    <citation type="submission" date="2019-07" db="EMBL/GenBank/DDBJ databases">
        <title>Genomics analysis of Aphanomyces spp. identifies a new class of oomycete effector associated with host adaptation.</title>
        <authorList>
            <person name="Gaulin E."/>
        </authorList>
    </citation>
    <scope>NUCLEOTIDE SEQUENCE [LARGE SCALE GENOMIC DNA]</scope>
    <source>
        <strain evidence="2 3">ATCC 201684</strain>
    </source>
</reference>
<protein>
    <submittedName>
        <fullName evidence="2">Uncharacterized protein</fullName>
    </submittedName>
</protein>
<gene>
    <name evidence="2" type="ORF">Ae201684_002564</name>
</gene>
<sequence>MTVQSILARIKPVYWLAGTIGLVSLAVSSESENASEVAITTAAFLQAHEVQEKQDKVIEEEGVRLMKTLPSFPHLLVISPRDDPHQVISRLLEGGTRLRFDDITQPTLDMPELASPRHLWVAFLRILRSIQYNFESGFSNSAYSSRVLAHHRNIVTQALQNIQAFDEARTISMCIAIDRSLLDEWDGEEQTRMHMWFQALCSNHLAHVAWTTTPMDLIRRFVIGSSDSDVCLLVRPRSGIYDGRSASDKLAVLMGKLGFSLSDAEQTVVLDTVGNWWADLEALCSKLQVAKAEAGGNDDVNVVEQVCAAFQEDVETDLRSYLHLDSDLFAASRAEQDDALDKWAALQRLCGLGSDLELLAGPQALVRRDKPNATLPVPTLLSVFSRSGVDGDRRFWEMLAGGWMYLETSTDVAIGVVPCAPVEICRDGRVVLRPVVEKAFRRIWMDDANWKTMHELQNVVDEEELHDQLVEYEADIDAAMSALEAKRSELQLAWSAFTDAEQAQHRANLHLDELKIQLQREHVERLRLVYQKRR</sequence>
<dbReference type="AlphaFoldDB" id="A0A6G0XPV9"/>
<organism evidence="2 3">
    <name type="scientific">Aphanomyces euteiches</name>
    <dbReference type="NCBI Taxonomy" id="100861"/>
    <lineage>
        <taxon>Eukaryota</taxon>
        <taxon>Sar</taxon>
        <taxon>Stramenopiles</taxon>
        <taxon>Oomycota</taxon>
        <taxon>Saprolegniomycetes</taxon>
        <taxon>Saprolegniales</taxon>
        <taxon>Verrucalvaceae</taxon>
        <taxon>Aphanomyces</taxon>
    </lineage>
</organism>
<evidence type="ECO:0000313" key="3">
    <source>
        <dbReference type="Proteomes" id="UP000481153"/>
    </source>
</evidence>
<evidence type="ECO:0000313" key="2">
    <source>
        <dbReference type="EMBL" id="KAF0742467.1"/>
    </source>
</evidence>
<evidence type="ECO:0000256" key="1">
    <source>
        <dbReference type="SAM" id="Coils"/>
    </source>
</evidence>
<dbReference type="VEuPathDB" id="FungiDB:AeMF1_009368"/>
<feature type="coiled-coil region" evidence="1">
    <location>
        <begin position="462"/>
        <end position="489"/>
    </location>
</feature>
<accession>A0A6G0XPV9</accession>
<dbReference type="EMBL" id="VJMJ01000027">
    <property type="protein sequence ID" value="KAF0742467.1"/>
    <property type="molecule type" value="Genomic_DNA"/>
</dbReference>
<keyword evidence="3" id="KW-1185">Reference proteome</keyword>
<keyword evidence="1" id="KW-0175">Coiled coil</keyword>